<evidence type="ECO:0000313" key="2">
    <source>
        <dbReference type="Proteomes" id="UP001172217"/>
    </source>
</evidence>
<sequence length="147" mass="15688">MHGRPVFLHGVYTASSKLGTCRTAETACVRAMTFIRPFPAFDVAGRRLRAGAPGNVTPFPAPRPRLQLPVTLTADSAAAAHARLAALLHSPLGVYVVSARAVRNVIHVHFDIAPEDLDFTLHTLIAQQVDAVIGPIARQLCVPAGVR</sequence>
<keyword evidence="2" id="KW-1185">Reference proteome</keyword>
<dbReference type="Proteomes" id="UP001172217">
    <property type="component" value="Unassembled WGS sequence"/>
</dbReference>
<gene>
    <name evidence="1" type="ORF">QZM70_30945</name>
</gene>
<proteinExistence type="predicted"/>
<dbReference type="EMBL" id="JAUJQL010000020">
    <property type="protein sequence ID" value="MDN7527370.1"/>
    <property type="molecule type" value="Genomic_DNA"/>
</dbReference>
<evidence type="ECO:0000313" key="1">
    <source>
        <dbReference type="EMBL" id="MDN7527370.1"/>
    </source>
</evidence>
<protein>
    <submittedName>
        <fullName evidence="1">Uncharacterized protein</fullName>
    </submittedName>
</protein>
<accession>A0ABT8P0L8</accession>
<reference evidence="1" key="1">
    <citation type="submission" date="2023-07" db="EMBL/GenBank/DDBJ databases">
        <title>A collection of bacterial strains from the Burkholderia cepacia Research Laboratory and Repository.</title>
        <authorList>
            <person name="Lipuma J."/>
            <person name="Spilker T."/>
            <person name="Caverly L."/>
        </authorList>
    </citation>
    <scope>NUCLEOTIDE SEQUENCE</scope>
    <source>
        <strain evidence="1">AU45194</strain>
    </source>
</reference>
<organism evidence="1 2">
    <name type="scientific">Burkholderia orbicola</name>
    <dbReference type="NCBI Taxonomy" id="2978683"/>
    <lineage>
        <taxon>Bacteria</taxon>
        <taxon>Pseudomonadati</taxon>
        <taxon>Pseudomonadota</taxon>
        <taxon>Betaproteobacteria</taxon>
        <taxon>Burkholderiales</taxon>
        <taxon>Burkholderiaceae</taxon>
        <taxon>Burkholderia</taxon>
        <taxon>Burkholderia cepacia complex</taxon>
    </lineage>
</organism>
<name>A0ABT8P0L8_9BURK</name>
<comment type="caution">
    <text evidence="1">The sequence shown here is derived from an EMBL/GenBank/DDBJ whole genome shotgun (WGS) entry which is preliminary data.</text>
</comment>